<evidence type="ECO:0000259" key="2">
    <source>
        <dbReference type="PROSITE" id="PS50158"/>
    </source>
</evidence>
<gene>
    <name evidence="3" type="ORF">SYK_09040</name>
</gene>
<sequence>MAWKGDLHNAIPNTFQEYGALCITRQGDQALWFCNSDEVFRAVARLQVWTRVNPTPVFCQLVPLTFLVGYDLEYTVSLSVELDRQTINVPDEFEMVVHPKLKEKVNGVQGLSTENIGGIDGLANVEWLKITADQGLDYESTRKWYFIVKPLGKMSDKESILGWRDFSGEIIELLQRLGLKYISDVKEGALFFPLDNFRLLRTLCTELLGLIKATKEDDTKRYWPIVMAAVLQGPYHFTADLPKKVGLDWNRMTPDFPYVRFMDGFLLSEWFRMNEARYGTEQISLESWCTISLKEGGEDIGYGSMQVALPNILVAVEGTECFYCGLKNHSPRDCPSKGIAKPQPQIWRQLAKTDIQDFSSGFDEIDAGVDVENFSVSISQLMNAKNDLKSIMARAVFEINASSQLRTLRFVWRSRGKDWADGFKQLAPEEGEFVWDAIQAVEDGELEKAEYLIKEAQSASPRNYQPHSLWGFWYMEKGDFNQALFHWQEAERLSYTSLQQGCMAYLQGRLLEVEGNLKDAINLYKHANSQSPTWLEPSYRQAVCMVKMGFTGQAMDLFFDLIGRDPNIFNRILVDPELDRGRVQLMNALWEQWTQAEESVESVRIKVNDLSTDITKRFNQEHEYSETANEELERLKLLGKTNNFVAYQLLLRGTDKFEAALDIEVKREIKRVNSNLEYLSERVRQIQKEAAWFPFPKLLLEFNKEFNACVDKINWISTQHLNEAENFRKSLKFVEQIEDHIDSLQRRLVTLRIIRDSTLFVLMLGRNFIWLELIGLGLLLVGIPSLIYFTRDIQGNYFVDLFNDESKRWEISKGIIIILSILCVAFAAVKSAVTFDKKKRELFDKMDEEYRQRSRKRY</sequence>
<keyword evidence="4" id="KW-1185">Reference proteome</keyword>
<proteinExistence type="predicted"/>
<feature type="domain" description="CCHC-type" evidence="2">
    <location>
        <begin position="321"/>
        <end position="336"/>
    </location>
</feature>
<dbReference type="Proteomes" id="UP001317742">
    <property type="component" value="Chromosome"/>
</dbReference>
<accession>A0ABM8AZ42</accession>
<keyword evidence="1" id="KW-0472">Membrane</keyword>
<evidence type="ECO:0000256" key="1">
    <source>
        <dbReference type="SAM" id="Phobius"/>
    </source>
</evidence>
<dbReference type="Gene3D" id="1.25.40.10">
    <property type="entry name" value="Tetratricopeptide repeat domain"/>
    <property type="match status" value="1"/>
</dbReference>
<organism evidence="3 4">
    <name type="scientific">Pseudodesulfovibrio nedwellii</name>
    <dbReference type="NCBI Taxonomy" id="2973072"/>
    <lineage>
        <taxon>Bacteria</taxon>
        <taxon>Pseudomonadati</taxon>
        <taxon>Thermodesulfobacteriota</taxon>
        <taxon>Desulfovibrionia</taxon>
        <taxon>Desulfovibrionales</taxon>
        <taxon>Desulfovibrionaceae</taxon>
    </lineage>
</organism>
<evidence type="ECO:0000313" key="3">
    <source>
        <dbReference type="EMBL" id="BDQ36544.1"/>
    </source>
</evidence>
<keyword evidence="1" id="KW-1133">Transmembrane helix</keyword>
<dbReference type="InterPro" id="IPR001878">
    <property type="entry name" value="Znf_CCHC"/>
</dbReference>
<reference evidence="3 4" key="1">
    <citation type="submission" date="2022-08" db="EMBL/GenBank/DDBJ databases">
        <title>Genome Sequence of the sulphate-reducing bacterium, Pseudodesulfovibrio sp. SYK.</title>
        <authorList>
            <person name="Kondo R."/>
            <person name="Kataoka T."/>
        </authorList>
    </citation>
    <scope>NUCLEOTIDE SEQUENCE [LARGE SCALE GENOMIC DNA]</scope>
    <source>
        <strain evidence="3 4">SYK</strain>
    </source>
</reference>
<keyword evidence="1" id="KW-0812">Transmembrane</keyword>
<dbReference type="EMBL" id="AP026709">
    <property type="protein sequence ID" value="BDQ36544.1"/>
    <property type="molecule type" value="Genomic_DNA"/>
</dbReference>
<feature type="transmembrane region" description="Helical" evidence="1">
    <location>
        <begin position="768"/>
        <end position="790"/>
    </location>
</feature>
<feature type="transmembrane region" description="Helical" evidence="1">
    <location>
        <begin position="811"/>
        <end position="829"/>
    </location>
</feature>
<dbReference type="PROSITE" id="PS50158">
    <property type="entry name" value="ZF_CCHC"/>
    <property type="match status" value="1"/>
</dbReference>
<name>A0ABM8AZ42_9BACT</name>
<evidence type="ECO:0000313" key="4">
    <source>
        <dbReference type="Proteomes" id="UP001317742"/>
    </source>
</evidence>
<dbReference type="SUPFAM" id="SSF48452">
    <property type="entry name" value="TPR-like"/>
    <property type="match status" value="1"/>
</dbReference>
<protein>
    <recommendedName>
        <fullName evidence="2">CCHC-type domain-containing protein</fullName>
    </recommendedName>
</protein>
<dbReference type="InterPro" id="IPR011990">
    <property type="entry name" value="TPR-like_helical_dom_sf"/>
</dbReference>